<dbReference type="AlphaFoldDB" id="F7ZB94"/>
<dbReference type="STRING" id="391595.RLO149_c010800"/>
<dbReference type="HOGENOM" id="CLU_2635828_0_0_5"/>
<gene>
    <name evidence="1" type="ordered locus">RLO149_c010800</name>
</gene>
<proteinExistence type="predicted"/>
<sequence length="77" mass="8544">MIETNAGFAAKFSGHHEAFFPLNSSSRNADRKAKRGGAFRYAIFDRRKCIIDGLTGKIASKKLANTQDFAYILFRGA</sequence>
<organism evidence="1 2">
    <name type="scientific">Roseobacter litoralis (strain ATCC 49566 / DSM 6996 / JCM 21268 / NBRC 15278 / OCh 149)</name>
    <dbReference type="NCBI Taxonomy" id="391595"/>
    <lineage>
        <taxon>Bacteria</taxon>
        <taxon>Pseudomonadati</taxon>
        <taxon>Pseudomonadota</taxon>
        <taxon>Alphaproteobacteria</taxon>
        <taxon>Rhodobacterales</taxon>
        <taxon>Roseobacteraceae</taxon>
        <taxon>Roseobacter</taxon>
    </lineage>
</organism>
<reference evidence="1 2" key="1">
    <citation type="journal article" date="2011" name="BMC Genomics">
        <title>Comparative genome analysis and genome-guided physiological analysis of Roseobacter litoralis.</title>
        <authorList>
            <person name="Kalhoefer D."/>
            <person name="Thole S."/>
            <person name="Voget S."/>
            <person name="Lehmann R."/>
            <person name="Liesegang H."/>
            <person name="Wollher A."/>
            <person name="Daniel R."/>
            <person name="Simon M."/>
            <person name="Brinkhoff T."/>
        </authorList>
    </citation>
    <scope>NUCLEOTIDE SEQUENCE [LARGE SCALE GENOMIC DNA]</scope>
    <source>
        <strain evidence="2">ATCC 49566 / DSM 6996 / JCM 21268 / NBRC 15278 / OCh 149</strain>
    </source>
</reference>
<dbReference type="KEGG" id="rli:RLO149_c010800"/>
<name>F7ZB94_ROSLO</name>
<accession>F7ZB94</accession>
<protein>
    <submittedName>
        <fullName evidence="1">Uncharacterized protein</fullName>
    </submittedName>
</protein>
<keyword evidence="2" id="KW-1185">Reference proteome</keyword>
<evidence type="ECO:0000313" key="1">
    <source>
        <dbReference type="EMBL" id="AEI93087.1"/>
    </source>
</evidence>
<dbReference type="Proteomes" id="UP000001353">
    <property type="component" value="Chromosome"/>
</dbReference>
<dbReference type="EMBL" id="CP002623">
    <property type="protein sequence ID" value="AEI93087.1"/>
    <property type="molecule type" value="Genomic_DNA"/>
</dbReference>
<evidence type="ECO:0000313" key="2">
    <source>
        <dbReference type="Proteomes" id="UP000001353"/>
    </source>
</evidence>